<comment type="caution">
    <text evidence="7">The sequence shown here is derived from an EMBL/GenBank/DDBJ whole genome shotgun (WGS) entry which is preliminary data.</text>
</comment>
<dbReference type="GO" id="GO:0009253">
    <property type="term" value="P:peptidoglycan catabolic process"/>
    <property type="evidence" value="ECO:0007669"/>
    <property type="project" value="InterPro"/>
</dbReference>
<dbReference type="InterPro" id="IPR043688">
    <property type="entry name" value="SAR_endolysin-like"/>
</dbReference>
<dbReference type="GO" id="GO:0003796">
    <property type="term" value="F:lysozyme activity"/>
    <property type="evidence" value="ECO:0007669"/>
    <property type="project" value="UniProtKB-EC"/>
</dbReference>
<dbReference type="CDD" id="cd16900">
    <property type="entry name" value="endolysin_R21-like"/>
    <property type="match status" value="1"/>
</dbReference>
<dbReference type="InterPro" id="IPR023346">
    <property type="entry name" value="Lysozyme-like_dom_sf"/>
</dbReference>
<dbReference type="Gene3D" id="1.10.530.40">
    <property type="match status" value="1"/>
</dbReference>
<comment type="similarity">
    <text evidence="6">Belongs to the glycosyl hydrolase 24 family.</text>
</comment>
<dbReference type="HAMAP" id="MF_04136">
    <property type="entry name" value="SAR_ENDOLYSIN"/>
    <property type="match status" value="1"/>
</dbReference>
<keyword evidence="2 6" id="KW-0929">Antimicrobial</keyword>
<dbReference type="SUPFAM" id="SSF53955">
    <property type="entry name" value="Lysozyme-like"/>
    <property type="match status" value="1"/>
</dbReference>
<dbReference type="PANTHER" id="PTHR38107">
    <property type="match status" value="1"/>
</dbReference>
<keyword evidence="3 6" id="KW-0081">Bacteriolytic enzyme</keyword>
<sequence length="162" mass="17872">MAMKMPEALRKALIAASVGGPVAIASVFIEQQEGVSLTPYRDPVGIPTICAGITGVDVITGKTYSERECRVLLAKHMQPAVEAVNRGVRVTLNDYQKAALYSFTYNAGVSAFRRSTLLAKLNRHDLTGACDELRRWTWAGGRQWQGLITRREMERQLCYGAP</sequence>
<evidence type="ECO:0000256" key="6">
    <source>
        <dbReference type="RuleBase" id="RU003788"/>
    </source>
</evidence>
<dbReference type="GO" id="GO:0042742">
    <property type="term" value="P:defense response to bacterium"/>
    <property type="evidence" value="ECO:0007669"/>
    <property type="project" value="UniProtKB-KW"/>
</dbReference>
<dbReference type="EMBL" id="MSAG01000012">
    <property type="protein sequence ID" value="PUX23665.1"/>
    <property type="molecule type" value="Genomic_DNA"/>
</dbReference>
<evidence type="ECO:0000256" key="1">
    <source>
        <dbReference type="ARBA" id="ARBA00000632"/>
    </source>
</evidence>
<evidence type="ECO:0000256" key="2">
    <source>
        <dbReference type="ARBA" id="ARBA00022529"/>
    </source>
</evidence>
<name>A0A2T7B6X6_9ENTR</name>
<proteinExistence type="inferred from homology"/>
<dbReference type="PANTHER" id="PTHR38107:SF3">
    <property type="entry name" value="LYSOZYME RRRD-RELATED"/>
    <property type="match status" value="1"/>
</dbReference>
<evidence type="ECO:0000256" key="5">
    <source>
        <dbReference type="ARBA" id="ARBA00023295"/>
    </source>
</evidence>
<dbReference type="InterPro" id="IPR034690">
    <property type="entry name" value="Endolysin_T4_type"/>
</dbReference>
<gene>
    <name evidence="7" type="ORF">BS411_07015</name>
</gene>
<dbReference type="AlphaFoldDB" id="A0A2T7B6X6"/>
<keyword evidence="5 6" id="KW-0326">Glycosidase</keyword>
<keyword evidence="4 6" id="KW-0378">Hydrolase</keyword>
<dbReference type="OrthoDB" id="8141296at2"/>
<dbReference type="Pfam" id="PF00959">
    <property type="entry name" value="Phage_lysozyme"/>
    <property type="match status" value="1"/>
</dbReference>
<dbReference type="HAMAP" id="MF_04110">
    <property type="entry name" value="ENDOLYSIN_T4"/>
    <property type="match status" value="1"/>
</dbReference>
<reference evidence="7" key="1">
    <citation type="submission" date="2016-12" db="EMBL/GenBank/DDBJ databases">
        <title>Analysis of the Molecular Diversity Among Cronobacter Species Isolated from Filth Flies Using a Pan Genomic DNA Microarray.</title>
        <authorList>
            <person name="Pava-Ripoll M."/>
            <person name="Tall B."/>
            <person name="Farber J."/>
            <person name="Fanning S."/>
            <person name="Lehner A."/>
            <person name="Stephan R."/>
            <person name="Pagotto F."/>
            <person name="Iverson C."/>
            <person name="Ziobro G."/>
            <person name="Miller A."/>
            <person name="Pearson R."/>
            <person name="Yan Q."/>
            <person name="Kim M."/>
            <person name="Jeong S."/>
            <person name="Park J."/>
            <person name="Jun S."/>
            <person name="Choi H."/>
            <person name="Chung T."/>
            <person name="Yoo Y."/>
            <person name="Park E."/>
            <person name="Hwang S."/>
            <person name="Lee B."/>
            <person name="Sathyamoorthy V."/>
            <person name="Carter L."/>
            <person name="Mammel M."/>
            <person name="Jackson S."/>
            <person name="Kothary M."/>
            <person name="Patel I."/>
            <person name="Grim C."/>
            <person name="Gopinath G."/>
            <person name="Gangiredla J."/>
            <person name="Chase H."/>
        </authorList>
    </citation>
    <scope>NUCLEOTIDE SEQUENCE [LARGE SCALE GENOMIC DNA]</scope>
    <source>
        <strain evidence="7">MOD1-Sh41s</strain>
    </source>
</reference>
<accession>A0A2T7B6X6</accession>
<evidence type="ECO:0000256" key="4">
    <source>
        <dbReference type="ARBA" id="ARBA00022801"/>
    </source>
</evidence>
<dbReference type="InterPro" id="IPR051018">
    <property type="entry name" value="Bacteriophage_GH24"/>
</dbReference>
<comment type="catalytic activity">
    <reaction evidence="1 6">
        <text>Hydrolysis of (1-&gt;4)-beta-linkages between N-acetylmuramic acid and N-acetyl-D-glucosamine residues in a peptidoglycan and between N-acetyl-D-glucosamine residues in chitodextrins.</text>
        <dbReference type="EC" id="3.2.1.17"/>
    </reaction>
</comment>
<dbReference type="EC" id="3.2.1.17" evidence="6"/>
<organism evidence="7">
    <name type="scientific">Cronobacter turicensis</name>
    <dbReference type="NCBI Taxonomy" id="413502"/>
    <lineage>
        <taxon>Bacteria</taxon>
        <taxon>Pseudomonadati</taxon>
        <taxon>Pseudomonadota</taxon>
        <taxon>Gammaproteobacteria</taxon>
        <taxon>Enterobacterales</taxon>
        <taxon>Enterobacteriaceae</taxon>
        <taxon>Cronobacter</taxon>
    </lineage>
</organism>
<evidence type="ECO:0000256" key="3">
    <source>
        <dbReference type="ARBA" id="ARBA00022638"/>
    </source>
</evidence>
<protein>
    <recommendedName>
        <fullName evidence="6">Lysozyme</fullName>
        <ecNumber evidence="6">3.2.1.17</ecNumber>
    </recommendedName>
</protein>
<evidence type="ECO:0000313" key="7">
    <source>
        <dbReference type="EMBL" id="PUX23665.1"/>
    </source>
</evidence>
<dbReference type="GO" id="GO:0031640">
    <property type="term" value="P:killing of cells of another organism"/>
    <property type="evidence" value="ECO:0007669"/>
    <property type="project" value="UniProtKB-KW"/>
</dbReference>
<dbReference type="GO" id="GO:0016998">
    <property type="term" value="P:cell wall macromolecule catabolic process"/>
    <property type="evidence" value="ECO:0007669"/>
    <property type="project" value="InterPro"/>
</dbReference>
<dbReference type="InterPro" id="IPR002196">
    <property type="entry name" value="Glyco_hydro_24"/>
</dbReference>
<dbReference type="InterPro" id="IPR023347">
    <property type="entry name" value="Lysozyme_dom_sf"/>
</dbReference>